<feature type="compositionally biased region" description="Polar residues" evidence="1">
    <location>
        <begin position="29"/>
        <end position="53"/>
    </location>
</feature>
<reference evidence="2 3" key="1">
    <citation type="submission" date="2019-05" db="EMBL/GenBank/DDBJ databases">
        <title>Emergence of the Ug99 lineage of the wheat stem rust pathogen through somatic hybridization.</title>
        <authorList>
            <person name="Li F."/>
            <person name="Upadhyaya N.M."/>
            <person name="Sperschneider J."/>
            <person name="Matny O."/>
            <person name="Nguyen-Phuc H."/>
            <person name="Mago R."/>
            <person name="Raley C."/>
            <person name="Miller M.E."/>
            <person name="Silverstein K.A.T."/>
            <person name="Henningsen E."/>
            <person name="Hirsch C.D."/>
            <person name="Visser B."/>
            <person name="Pretorius Z.A."/>
            <person name="Steffenson B.J."/>
            <person name="Schwessinger B."/>
            <person name="Dodds P.N."/>
            <person name="Figueroa M."/>
        </authorList>
    </citation>
    <scope>NUCLEOTIDE SEQUENCE [LARGE SCALE GENOMIC DNA]</scope>
    <source>
        <strain evidence="2 3">Ug99</strain>
    </source>
</reference>
<name>A0A5B0MHT5_PUCGR</name>
<evidence type="ECO:0000256" key="1">
    <source>
        <dbReference type="SAM" id="MobiDB-lite"/>
    </source>
</evidence>
<sequence>MSHTVNPHQPRLGTAHSSVRGLGGPMLPPSQSASQIQSHNSNSSRPASRQTGQHHIGAGTPILPPHLQTGQGSINSTATSVFAPHDQGGFLGDQGAFEVGYEPVGNNLLDPLSNHQNHLNNSNQLGPANFQQSRYQNRLPETTQQPALVDMIDHDALQEIFGLSEARLASTHTILEMTPANITASLVYGMQSVLDHIQSLPPQVTPEIPQQVANAEAPADIRNFMYSDYIKEDIRDFTRRRLIEARLVAYSRQNDNDGVALPGALISLTQAHVARLPRNIVEQHLPAGFSQGDMHAHRSVLGMVRDVLKHTRVTLRNLLLKNIINTSLTKVTGAAPCLEVLFNTINQAFFANAGIHVPPVIWRNLPIGVKVRFAYLRLETAAYALQPPQGHGSQWTPIDNHLQFLSTQSMDYIRAWADLILRKDVEMFGLGGSIYASVKHLPHLPTHEDVLAHEEAGGADALPDMIEVGKTAISRCADGSQLVSQRTLLERPVGQRDFAIPNGCSPNVAKTPTPETDWGYVRLDCVRTLPPEQGGDVRKPVPPLIGGTFKWVVLYTLMSPSTLLLWLKVLPVLGSLM</sequence>
<proteinExistence type="predicted"/>
<dbReference type="EMBL" id="VDEP01000471">
    <property type="protein sequence ID" value="KAA1075778.1"/>
    <property type="molecule type" value="Genomic_DNA"/>
</dbReference>
<dbReference type="AlphaFoldDB" id="A0A5B0MHT5"/>
<comment type="caution">
    <text evidence="2">The sequence shown here is derived from an EMBL/GenBank/DDBJ whole genome shotgun (WGS) entry which is preliminary data.</text>
</comment>
<gene>
    <name evidence="2" type="ORF">PGTUg99_007253</name>
</gene>
<evidence type="ECO:0000313" key="2">
    <source>
        <dbReference type="EMBL" id="KAA1075778.1"/>
    </source>
</evidence>
<protein>
    <submittedName>
        <fullName evidence="2">Uncharacterized protein</fullName>
    </submittedName>
</protein>
<feature type="region of interest" description="Disordered" evidence="1">
    <location>
        <begin position="1"/>
        <end position="87"/>
    </location>
</feature>
<accession>A0A5B0MHT5</accession>
<dbReference type="Proteomes" id="UP000325313">
    <property type="component" value="Unassembled WGS sequence"/>
</dbReference>
<evidence type="ECO:0000313" key="3">
    <source>
        <dbReference type="Proteomes" id="UP000325313"/>
    </source>
</evidence>
<feature type="compositionally biased region" description="Polar residues" evidence="1">
    <location>
        <begin position="68"/>
        <end position="80"/>
    </location>
</feature>
<organism evidence="2 3">
    <name type="scientific">Puccinia graminis f. sp. tritici</name>
    <dbReference type="NCBI Taxonomy" id="56615"/>
    <lineage>
        <taxon>Eukaryota</taxon>
        <taxon>Fungi</taxon>
        <taxon>Dikarya</taxon>
        <taxon>Basidiomycota</taxon>
        <taxon>Pucciniomycotina</taxon>
        <taxon>Pucciniomycetes</taxon>
        <taxon>Pucciniales</taxon>
        <taxon>Pucciniaceae</taxon>
        <taxon>Puccinia</taxon>
    </lineage>
</organism>